<evidence type="ECO:0000313" key="2">
    <source>
        <dbReference type="EMBL" id="CAH1254956.1"/>
    </source>
</evidence>
<dbReference type="EMBL" id="OV696687">
    <property type="protein sequence ID" value="CAH1254956.1"/>
    <property type="molecule type" value="Genomic_DNA"/>
</dbReference>
<feature type="compositionally biased region" description="Low complexity" evidence="1">
    <location>
        <begin position="1"/>
        <end position="17"/>
    </location>
</feature>
<protein>
    <submittedName>
        <fullName evidence="2">Hypp1434 protein</fullName>
    </submittedName>
</protein>
<evidence type="ECO:0000256" key="1">
    <source>
        <dbReference type="SAM" id="MobiDB-lite"/>
    </source>
</evidence>
<organism evidence="2 3">
    <name type="scientific">Branchiostoma lanceolatum</name>
    <name type="common">Common lancelet</name>
    <name type="synonym">Amphioxus lanceolatum</name>
    <dbReference type="NCBI Taxonomy" id="7740"/>
    <lineage>
        <taxon>Eukaryota</taxon>
        <taxon>Metazoa</taxon>
        <taxon>Chordata</taxon>
        <taxon>Cephalochordata</taxon>
        <taxon>Leptocardii</taxon>
        <taxon>Amphioxiformes</taxon>
        <taxon>Branchiostomatidae</taxon>
        <taxon>Branchiostoma</taxon>
    </lineage>
</organism>
<proteinExistence type="predicted"/>
<reference evidence="2" key="1">
    <citation type="submission" date="2022-01" db="EMBL/GenBank/DDBJ databases">
        <authorList>
            <person name="Braso-Vives M."/>
        </authorList>
    </citation>
    <scope>NUCLEOTIDE SEQUENCE</scope>
</reference>
<dbReference type="AlphaFoldDB" id="A0A8J9ZHU8"/>
<keyword evidence="3" id="KW-1185">Reference proteome</keyword>
<gene>
    <name evidence="2" type="primary">Hypp1434</name>
    <name evidence="2" type="ORF">BLAG_LOCUS14170</name>
</gene>
<dbReference type="Proteomes" id="UP000838412">
    <property type="component" value="Chromosome 2"/>
</dbReference>
<feature type="region of interest" description="Disordered" evidence="1">
    <location>
        <begin position="1"/>
        <end position="28"/>
    </location>
</feature>
<sequence length="74" mass="7977">MPPSNSSQQCSTGSLSSRGNPVGDPPQGPKILLATYEALWYAATQESCVHITPLCALLRVKFQENSNKDEGREA</sequence>
<evidence type="ECO:0000313" key="3">
    <source>
        <dbReference type="Proteomes" id="UP000838412"/>
    </source>
</evidence>
<accession>A0A8J9ZHU8</accession>
<name>A0A8J9ZHU8_BRALA</name>